<dbReference type="InterPro" id="IPR003675">
    <property type="entry name" value="Rce1/LyrA-like_dom"/>
</dbReference>
<dbReference type="Pfam" id="PF02517">
    <property type="entry name" value="Rce1-like"/>
    <property type="match status" value="1"/>
</dbReference>
<keyword evidence="4" id="KW-1185">Reference proteome</keyword>
<comment type="caution">
    <text evidence="3">The sequence shown here is derived from an EMBL/GenBank/DDBJ whole genome shotgun (WGS) entry which is preliminary data.</text>
</comment>
<dbReference type="GO" id="GO:0016787">
    <property type="term" value="F:hydrolase activity"/>
    <property type="evidence" value="ECO:0007669"/>
    <property type="project" value="UniProtKB-KW"/>
</dbReference>
<feature type="transmembrane region" description="Helical" evidence="1">
    <location>
        <begin position="250"/>
        <end position="270"/>
    </location>
</feature>
<dbReference type="RefSeq" id="WP_205120685.1">
    <property type="nucleotide sequence ID" value="NZ_JAFBCM010000001.1"/>
</dbReference>
<keyword evidence="1" id="KW-0812">Transmembrane</keyword>
<organism evidence="3 4">
    <name type="scientific">Tenggerimyces flavus</name>
    <dbReference type="NCBI Taxonomy" id="1708749"/>
    <lineage>
        <taxon>Bacteria</taxon>
        <taxon>Bacillati</taxon>
        <taxon>Actinomycetota</taxon>
        <taxon>Actinomycetes</taxon>
        <taxon>Propionibacteriales</taxon>
        <taxon>Nocardioidaceae</taxon>
        <taxon>Tenggerimyces</taxon>
    </lineage>
</organism>
<dbReference type="Proteomes" id="UP001595699">
    <property type="component" value="Unassembled WGS sequence"/>
</dbReference>
<feature type="domain" description="CAAX prenyl protease 2/Lysostaphin resistance protein A-like" evidence="2">
    <location>
        <begin position="171"/>
        <end position="253"/>
    </location>
</feature>
<sequence length="272" mass="29758">MESTRTPLTTAADTRPNGLAGRLLADRHSLPLSIALHLLPGIPIVGVYLLFAQPLMRALELPSFLGWAISMVVALAPIQLGLLVWLGYRRNGRLSLRGVVNYLDKPTPRGRLVLIVTVLIVQFLGLSTALVTLDNAVYEAFFSWVPFDGSGGGGLTYIGGFPQSVMVITLAVCIPLTGFSLPLIEELYFRGFLLSRLPQLGGWAPLVNTALFSIYHFWSPWAILSRIIFAFAGFWLAWKKQDLRLSIGMHVGSAFILQTLGTVALLLNVMPT</sequence>
<feature type="transmembrane region" description="Helical" evidence="1">
    <location>
        <begin position="165"/>
        <end position="184"/>
    </location>
</feature>
<evidence type="ECO:0000259" key="2">
    <source>
        <dbReference type="Pfam" id="PF02517"/>
    </source>
</evidence>
<keyword evidence="1" id="KW-1133">Transmembrane helix</keyword>
<evidence type="ECO:0000313" key="3">
    <source>
        <dbReference type="EMBL" id="MFC3762140.1"/>
    </source>
</evidence>
<feature type="transmembrane region" description="Helical" evidence="1">
    <location>
        <begin position="112"/>
        <end position="133"/>
    </location>
</feature>
<dbReference type="EMBL" id="JBHRZH010000012">
    <property type="protein sequence ID" value="MFC3762140.1"/>
    <property type="molecule type" value="Genomic_DNA"/>
</dbReference>
<proteinExistence type="predicted"/>
<feature type="transmembrane region" description="Helical" evidence="1">
    <location>
        <begin position="221"/>
        <end position="238"/>
    </location>
</feature>
<protein>
    <submittedName>
        <fullName evidence="3">CPBP family intramembrane glutamic endopeptidase</fullName>
        <ecNumber evidence="3">3.4.-.-</ecNumber>
    </submittedName>
</protein>
<gene>
    <name evidence="3" type="ORF">ACFOUW_14965</name>
</gene>
<name>A0ABV7Y9Y9_9ACTN</name>
<evidence type="ECO:0000256" key="1">
    <source>
        <dbReference type="SAM" id="Phobius"/>
    </source>
</evidence>
<dbReference type="EC" id="3.4.-.-" evidence="3"/>
<feature type="transmembrane region" description="Helical" evidence="1">
    <location>
        <begin position="64"/>
        <end position="88"/>
    </location>
</feature>
<keyword evidence="3" id="KW-0378">Hydrolase</keyword>
<keyword evidence="1" id="KW-0472">Membrane</keyword>
<evidence type="ECO:0000313" key="4">
    <source>
        <dbReference type="Proteomes" id="UP001595699"/>
    </source>
</evidence>
<accession>A0ABV7Y9Y9</accession>
<reference evidence="4" key="1">
    <citation type="journal article" date="2019" name="Int. J. Syst. Evol. Microbiol.">
        <title>The Global Catalogue of Microorganisms (GCM) 10K type strain sequencing project: providing services to taxonomists for standard genome sequencing and annotation.</title>
        <authorList>
            <consortium name="The Broad Institute Genomics Platform"/>
            <consortium name="The Broad Institute Genome Sequencing Center for Infectious Disease"/>
            <person name="Wu L."/>
            <person name="Ma J."/>
        </authorList>
    </citation>
    <scope>NUCLEOTIDE SEQUENCE [LARGE SCALE GENOMIC DNA]</scope>
    <source>
        <strain evidence="4">CGMCC 4.7241</strain>
    </source>
</reference>
<feature type="transmembrane region" description="Helical" evidence="1">
    <location>
        <begin position="32"/>
        <end position="52"/>
    </location>
</feature>